<dbReference type="PANTHER" id="PTHR30570">
    <property type="entry name" value="PERIPLASMIC PHOSPHATE BINDING COMPONENT OF PHOSPHATE ABC TRANSPORTER"/>
    <property type="match status" value="1"/>
</dbReference>
<keyword evidence="4" id="KW-1185">Reference proteome</keyword>
<evidence type="ECO:0000313" key="4">
    <source>
        <dbReference type="Proteomes" id="UP000308271"/>
    </source>
</evidence>
<gene>
    <name evidence="3" type="ORF">FGF66_11135</name>
</gene>
<dbReference type="InterPro" id="IPR050811">
    <property type="entry name" value="Phosphate_ABC_transporter"/>
</dbReference>
<dbReference type="InterPro" id="IPR024370">
    <property type="entry name" value="PBP_domain"/>
</dbReference>
<dbReference type="SUPFAM" id="SSF53850">
    <property type="entry name" value="Periplasmic binding protein-like II"/>
    <property type="match status" value="1"/>
</dbReference>
<dbReference type="RefSeq" id="WP_139457711.1">
    <property type="nucleotide sequence ID" value="NZ_VDCH01000032.1"/>
</dbReference>
<reference evidence="3 4" key="1">
    <citation type="submission" date="2019-05" db="EMBL/GenBank/DDBJ databases">
        <title>Draft Whole-Genome sequence of the green sulfur bacterium Chlorobaculum thiosulfatiphilum DSM 249.</title>
        <authorList>
            <person name="Meyer T.E."/>
            <person name="Kyndt J.A."/>
        </authorList>
    </citation>
    <scope>NUCLEOTIDE SEQUENCE [LARGE SCALE GENOMIC DNA]</scope>
    <source>
        <strain evidence="3 4">DSM 249</strain>
    </source>
</reference>
<comment type="caution">
    <text evidence="3">The sequence shown here is derived from an EMBL/GenBank/DDBJ whole genome shotgun (WGS) entry which is preliminary data.</text>
</comment>
<dbReference type="PANTHER" id="PTHR30570:SF1">
    <property type="entry name" value="PHOSPHATE-BINDING PROTEIN PSTS"/>
    <property type="match status" value="1"/>
</dbReference>
<protein>
    <submittedName>
        <fullName evidence="3">Phosphate-binding protein</fullName>
    </submittedName>
</protein>
<dbReference type="EMBL" id="VDCH01000032">
    <property type="protein sequence ID" value="TNJ37148.1"/>
    <property type="molecule type" value="Genomic_DNA"/>
</dbReference>
<organism evidence="3 4">
    <name type="scientific">Chlorobaculum thiosulfatiphilum</name>
    <name type="common">Chlorobium limicola f.sp. thiosulfatophilum</name>
    <dbReference type="NCBI Taxonomy" id="115852"/>
    <lineage>
        <taxon>Bacteria</taxon>
        <taxon>Pseudomonadati</taxon>
        <taxon>Chlorobiota</taxon>
        <taxon>Chlorobiia</taxon>
        <taxon>Chlorobiales</taxon>
        <taxon>Chlorobiaceae</taxon>
        <taxon>Chlorobaculum</taxon>
    </lineage>
</organism>
<dbReference type="Gene3D" id="3.40.190.10">
    <property type="entry name" value="Periplasmic binding protein-like II"/>
    <property type="match status" value="2"/>
</dbReference>
<feature type="domain" description="PBP" evidence="2">
    <location>
        <begin position="41"/>
        <end position="289"/>
    </location>
</feature>
<keyword evidence="1" id="KW-0732">Signal</keyword>
<accession>A0A5C4S1V8</accession>
<dbReference type="Pfam" id="PF12849">
    <property type="entry name" value="PBP_like_2"/>
    <property type="match status" value="1"/>
</dbReference>
<evidence type="ECO:0000256" key="1">
    <source>
        <dbReference type="ARBA" id="ARBA00022729"/>
    </source>
</evidence>
<dbReference type="Proteomes" id="UP000308271">
    <property type="component" value="Unassembled WGS sequence"/>
</dbReference>
<proteinExistence type="predicted"/>
<sequence>MNHRFRNVVIALLLVAGIVAPVWLWMRTPLPENPLASAISGPTPISGTLAVAVDRSLTPVAEIQANAFSEQYPNATIKLTSQSSRPILQLLEHRVAAALIEGALSAREDSLLATLKRPVKRQPVARNGLVLVVNRANPARSVSVAELKAVFSGQVNNWQSLGGSPGKIVACLDGSNLRARVLLSEMLSVKADSLVASAEADMPRLLNRVRDDRNAAAVMTLPAYAAALRSGGYAGRIKALPVSASAGGEPPVEASPETIYTGAYPLSTDIFYLYDPYDPLATGFGAWLAKEGQKLFERGDMAPYEQLVRTIILK</sequence>
<dbReference type="AlphaFoldDB" id="A0A5C4S1V8"/>
<evidence type="ECO:0000313" key="3">
    <source>
        <dbReference type="EMBL" id="TNJ37148.1"/>
    </source>
</evidence>
<evidence type="ECO:0000259" key="2">
    <source>
        <dbReference type="Pfam" id="PF12849"/>
    </source>
</evidence>
<dbReference type="OrthoDB" id="596930at2"/>
<name>A0A5C4S1V8_CHLTI</name>